<dbReference type="PANTHER" id="PTHR15032:SF4">
    <property type="entry name" value="N-ACYL-PHOSPHATIDYLETHANOLAMINE-HYDROLYZING PHOSPHOLIPASE D"/>
    <property type="match status" value="1"/>
</dbReference>
<dbReference type="GO" id="GO:0070290">
    <property type="term" value="F:N-acylphosphatidylethanolamine-specific phospholipase D activity"/>
    <property type="evidence" value="ECO:0007669"/>
    <property type="project" value="InterPro"/>
</dbReference>
<dbReference type="Gene3D" id="3.60.15.10">
    <property type="entry name" value="Ribonuclease Z/Hydroxyacylglutathione hydrolase-like"/>
    <property type="match status" value="1"/>
</dbReference>
<dbReference type="Pfam" id="PF12706">
    <property type="entry name" value="Lactamase_B_2"/>
    <property type="match status" value="1"/>
</dbReference>
<evidence type="ECO:0000259" key="1">
    <source>
        <dbReference type="Pfam" id="PF12706"/>
    </source>
</evidence>
<dbReference type="KEGG" id="paek:D3873_12050"/>
<reference evidence="3" key="1">
    <citation type="submission" date="2018-09" db="EMBL/GenBank/DDBJ databases">
        <authorList>
            <person name="Zhu H."/>
        </authorList>
    </citation>
    <scope>NUCLEOTIDE SEQUENCE [LARGE SCALE GENOMIC DNA]</scope>
    <source>
        <strain evidence="3">K2R23-3</strain>
    </source>
</reference>
<dbReference type="PIRSF" id="PIRSF038896">
    <property type="entry name" value="NAPE-PLD"/>
    <property type="match status" value="1"/>
</dbReference>
<dbReference type="AlphaFoldDB" id="A0A385YY34"/>
<dbReference type="RefSeq" id="WP_119884245.1">
    <property type="nucleotide sequence ID" value="NZ_CP032418.1"/>
</dbReference>
<dbReference type="GO" id="GO:0005737">
    <property type="term" value="C:cytoplasm"/>
    <property type="evidence" value="ECO:0007669"/>
    <property type="project" value="TreeGrafter"/>
</dbReference>
<dbReference type="PANTHER" id="PTHR15032">
    <property type="entry name" value="N-ACYL-PHOSPHATIDYLETHANOLAMINE-HYDROLYZING PHOSPHOLIPASE D"/>
    <property type="match status" value="1"/>
</dbReference>
<dbReference type="OrthoDB" id="9805728at2"/>
<organism evidence="2 3">
    <name type="scientific">Paenisporosarcina cavernae</name>
    <dbReference type="NCBI Taxonomy" id="2320858"/>
    <lineage>
        <taxon>Bacteria</taxon>
        <taxon>Bacillati</taxon>
        <taxon>Bacillota</taxon>
        <taxon>Bacilli</taxon>
        <taxon>Bacillales</taxon>
        <taxon>Caryophanaceae</taxon>
        <taxon>Paenisporosarcina</taxon>
    </lineage>
</organism>
<dbReference type="InterPro" id="IPR001279">
    <property type="entry name" value="Metallo-B-lactamas"/>
</dbReference>
<accession>A0A385YY34</accession>
<name>A0A385YY34_9BACL</name>
<gene>
    <name evidence="2" type="ORF">D3873_12050</name>
</gene>
<dbReference type="SUPFAM" id="SSF56281">
    <property type="entry name" value="Metallo-hydrolase/oxidoreductase"/>
    <property type="match status" value="1"/>
</dbReference>
<dbReference type="EMBL" id="CP032418">
    <property type="protein sequence ID" value="AYC30528.1"/>
    <property type="molecule type" value="Genomic_DNA"/>
</dbReference>
<sequence length="322" mass="37024">MTTKEKFENQQETTMSMGWKTIFSMIRDSLTTPSKRPKYPLDAEKVSFPTKHDDSIEMIWFGHSAFFFTIDNVNILVDPMLGKRPSPVSFFGAKRYPTTHPVQVKDFPKIDVVVLSHDHYDHLDKKSIQQINHEDIVYLVPKGVEKRLTKWGINEANIHVHGWEDSSTINKVTFSAAPARHFSGRSLFDRNSTLWCSWVIKGTRDTLFYSGDSGYGQHFKEIGTTYGPFDVAIMECGQYDWRWSDIHMTPEETVQAFLDVKGNVLLPVHWGAFTLAFHPWNEPVIRVREAATQHAVKVATPKIGERWNPKGATLPNENWWKA</sequence>
<dbReference type="Proteomes" id="UP000265725">
    <property type="component" value="Chromosome"/>
</dbReference>
<dbReference type="InterPro" id="IPR036866">
    <property type="entry name" value="RibonucZ/Hydroxyglut_hydro"/>
</dbReference>
<proteinExistence type="predicted"/>
<evidence type="ECO:0000313" key="2">
    <source>
        <dbReference type="EMBL" id="AYC30528.1"/>
    </source>
</evidence>
<feature type="domain" description="Metallo-beta-lactamase" evidence="1">
    <location>
        <begin position="74"/>
        <end position="270"/>
    </location>
</feature>
<protein>
    <recommendedName>
        <fullName evidence="1">Metallo-beta-lactamase domain-containing protein</fullName>
    </recommendedName>
</protein>
<evidence type="ECO:0000313" key="3">
    <source>
        <dbReference type="Proteomes" id="UP000265725"/>
    </source>
</evidence>
<keyword evidence="3" id="KW-1185">Reference proteome</keyword>
<dbReference type="InterPro" id="IPR024884">
    <property type="entry name" value="NAPE-PLD"/>
</dbReference>
<dbReference type="GO" id="GO:0008270">
    <property type="term" value="F:zinc ion binding"/>
    <property type="evidence" value="ECO:0007669"/>
    <property type="project" value="InterPro"/>
</dbReference>